<evidence type="ECO:0000256" key="5">
    <source>
        <dbReference type="ARBA" id="ARBA00022729"/>
    </source>
</evidence>
<dbReference type="PANTHER" id="PTHR34590">
    <property type="entry name" value="OS03G0124300 PROTEIN-RELATED"/>
    <property type="match status" value="1"/>
</dbReference>
<dbReference type="GO" id="GO:0016020">
    <property type="term" value="C:membrane"/>
    <property type="evidence" value="ECO:0007669"/>
    <property type="project" value="UniProtKB-SubCell"/>
</dbReference>
<keyword evidence="9 11" id="KW-0472">Membrane</keyword>
<evidence type="ECO:0000256" key="1">
    <source>
        <dbReference type="ARBA" id="ARBA00004479"/>
    </source>
</evidence>
<evidence type="ECO:0000259" key="13">
    <source>
        <dbReference type="Pfam" id="PF12819"/>
    </source>
</evidence>
<dbReference type="Pfam" id="PF12819">
    <property type="entry name" value="Malectin_like"/>
    <property type="match status" value="1"/>
</dbReference>
<keyword evidence="2" id="KW-0418">Kinase</keyword>
<dbReference type="GO" id="GO:0005524">
    <property type="term" value="F:ATP binding"/>
    <property type="evidence" value="ECO:0007669"/>
    <property type="project" value="UniProtKB-KW"/>
</dbReference>
<dbReference type="FunFam" id="2.60.120.430:FF:000003">
    <property type="entry name" value="FERONIA receptor-like kinase"/>
    <property type="match status" value="1"/>
</dbReference>
<accession>A0ABD1MI17</accession>
<evidence type="ECO:0000256" key="9">
    <source>
        <dbReference type="ARBA" id="ARBA00023136"/>
    </source>
</evidence>
<keyword evidence="4 11" id="KW-0812">Transmembrane</keyword>
<protein>
    <recommendedName>
        <fullName evidence="13">Malectin-like domain-containing protein</fullName>
    </recommendedName>
</protein>
<dbReference type="EMBL" id="JBGMDY010000005">
    <property type="protein sequence ID" value="KAL2335422.1"/>
    <property type="molecule type" value="Genomic_DNA"/>
</dbReference>
<dbReference type="PANTHER" id="PTHR34590:SF15">
    <property type="entry name" value="PROTEIN KINASE DOMAIN-CONTAINING PROTEIN"/>
    <property type="match status" value="1"/>
</dbReference>
<dbReference type="InterPro" id="IPR024788">
    <property type="entry name" value="Malectin-like_Carb-bd_dom"/>
</dbReference>
<keyword evidence="10" id="KW-0325">Glycoprotein</keyword>
<keyword evidence="5 12" id="KW-0732">Signal</keyword>
<feature type="signal peptide" evidence="12">
    <location>
        <begin position="1"/>
        <end position="23"/>
    </location>
</feature>
<dbReference type="Proteomes" id="UP001603857">
    <property type="component" value="Unassembled WGS sequence"/>
</dbReference>
<evidence type="ECO:0000256" key="7">
    <source>
        <dbReference type="ARBA" id="ARBA00022840"/>
    </source>
</evidence>
<evidence type="ECO:0000256" key="8">
    <source>
        <dbReference type="ARBA" id="ARBA00022989"/>
    </source>
</evidence>
<dbReference type="AlphaFoldDB" id="A0ABD1MI17"/>
<keyword evidence="3" id="KW-0808">Transferase</keyword>
<keyword evidence="6" id="KW-0547">Nucleotide-binding</keyword>
<feature type="transmembrane region" description="Helical" evidence="11">
    <location>
        <begin position="420"/>
        <end position="444"/>
    </location>
</feature>
<gene>
    <name evidence="14" type="ORF">Fmac_016635</name>
</gene>
<dbReference type="Gene3D" id="2.60.120.430">
    <property type="entry name" value="Galactose-binding lectin"/>
    <property type="match status" value="1"/>
</dbReference>
<keyword evidence="7" id="KW-0067">ATP-binding</keyword>
<evidence type="ECO:0000256" key="2">
    <source>
        <dbReference type="ARBA" id="ARBA00022527"/>
    </source>
</evidence>
<evidence type="ECO:0000256" key="6">
    <source>
        <dbReference type="ARBA" id="ARBA00022741"/>
    </source>
</evidence>
<reference evidence="14 15" key="1">
    <citation type="submission" date="2024-08" db="EMBL/GenBank/DDBJ databases">
        <title>Insights into the chromosomal genome structure of Flemingia macrophylla.</title>
        <authorList>
            <person name="Ding Y."/>
            <person name="Zhao Y."/>
            <person name="Bi W."/>
            <person name="Wu M."/>
            <person name="Zhao G."/>
            <person name="Gong Y."/>
            <person name="Li W."/>
            <person name="Zhang P."/>
        </authorList>
    </citation>
    <scope>NUCLEOTIDE SEQUENCE [LARGE SCALE GENOMIC DNA]</scope>
    <source>
        <strain evidence="14">DYQJB</strain>
        <tissue evidence="14">Leaf</tissue>
    </source>
</reference>
<evidence type="ECO:0000256" key="11">
    <source>
        <dbReference type="SAM" id="Phobius"/>
    </source>
</evidence>
<evidence type="ECO:0000256" key="12">
    <source>
        <dbReference type="SAM" id="SignalP"/>
    </source>
</evidence>
<evidence type="ECO:0000313" key="15">
    <source>
        <dbReference type="Proteomes" id="UP001603857"/>
    </source>
</evidence>
<evidence type="ECO:0000256" key="10">
    <source>
        <dbReference type="ARBA" id="ARBA00023180"/>
    </source>
</evidence>
<feature type="chain" id="PRO_5044747840" description="Malectin-like domain-containing protein" evidence="12">
    <location>
        <begin position="24"/>
        <end position="515"/>
    </location>
</feature>
<keyword evidence="2" id="KW-0723">Serine/threonine-protein kinase</keyword>
<organism evidence="14 15">
    <name type="scientific">Flemingia macrophylla</name>
    <dbReference type="NCBI Taxonomy" id="520843"/>
    <lineage>
        <taxon>Eukaryota</taxon>
        <taxon>Viridiplantae</taxon>
        <taxon>Streptophyta</taxon>
        <taxon>Embryophyta</taxon>
        <taxon>Tracheophyta</taxon>
        <taxon>Spermatophyta</taxon>
        <taxon>Magnoliopsida</taxon>
        <taxon>eudicotyledons</taxon>
        <taxon>Gunneridae</taxon>
        <taxon>Pentapetalae</taxon>
        <taxon>rosids</taxon>
        <taxon>fabids</taxon>
        <taxon>Fabales</taxon>
        <taxon>Fabaceae</taxon>
        <taxon>Papilionoideae</taxon>
        <taxon>50 kb inversion clade</taxon>
        <taxon>NPAAA clade</taxon>
        <taxon>indigoferoid/millettioid clade</taxon>
        <taxon>Phaseoleae</taxon>
        <taxon>Flemingia</taxon>
    </lineage>
</organism>
<feature type="domain" description="Malectin-like" evidence="13">
    <location>
        <begin position="32"/>
        <end position="378"/>
    </location>
</feature>
<keyword evidence="8 11" id="KW-1133">Transmembrane helix</keyword>
<sequence length="515" mass="57672">MELNSVTFALTVTLLFLSINLQAYTPVDRFTISCGTSGKSSDGERTWTGDRDSNLLSRQDGTVSANATTQSLFINQVPYATARFSRSQFNYSFPVTAGPKFVRLFFYPTSYHSFTRSDASFTVQANQFTLLRGFNASLNADAQSCMKTIFKEYVINVDSGDRLNLSFTPSHSNSYAFINGIEVLSMPSDLYYTPENDFGFTLVGSGALYDVKTNTALETVYRFQMGAAVGIPPQNDTGLFRNWPGYDTDYYLALLPIRIPVYRNCAGLNITVNPDYVAPKELYRTAAPLLRASPLVDDISDRVFFIFINGELADGRADVMRWNQKQKGLAVQKNYAVLIPKNNTRKKVNLKLQLHPHESNRFTRIHDPFLNGLEIFKISHLRSNNLAGPNPDPLQTPKSTDAVTVESRKSSGGGARETNIIGVVAGVISGVFLISLVVFLVVFFQRKRITKSSATSKCLPLLVKRDIDELMMCLPKNQVACLLHWQMKTSARIMCCERLRRSLTISDWRVYNPQS</sequence>
<comment type="caution">
    <text evidence="14">The sequence shown here is derived from an EMBL/GenBank/DDBJ whole genome shotgun (WGS) entry which is preliminary data.</text>
</comment>
<dbReference type="InterPro" id="IPR045272">
    <property type="entry name" value="ANXUR1/2-like"/>
</dbReference>
<evidence type="ECO:0000313" key="14">
    <source>
        <dbReference type="EMBL" id="KAL2335422.1"/>
    </source>
</evidence>
<name>A0ABD1MI17_9FABA</name>
<dbReference type="GO" id="GO:0004674">
    <property type="term" value="F:protein serine/threonine kinase activity"/>
    <property type="evidence" value="ECO:0007669"/>
    <property type="project" value="UniProtKB-KW"/>
</dbReference>
<proteinExistence type="predicted"/>
<evidence type="ECO:0000256" key="4">
    <source>
        <dbReference type="ARBA" id="ARBA00022692"/>
    </source>
</evidence>
<evidence type="ECO:0000256" key="3">
    <source>
        <dbReference type="ARBA" id="ARBA00022679"/>
    </source>
</evidence>
<keyword evidence="15" id="KW-1185">Reference proteome</keyword>
<comment type="subcellular location">
    <subcellularLocation>
        <location evidence="1">Membrane</location>
        <topology evidence="1">Single-pass type I membrane protein</topology>
    </subcellularLocation>
</comment>